<dbReference type="EMBL" id="CP009440">
    <property type="protein sequence ID" value="AJI52813.1"/>
    <property type="molecule type" value="Genomic_DNA"/>
</dbReference>
<dbReference type="RefSeq" id="WP_044526038.1">
    <property type="nucleotide sequence ID" value="NZ_CP009440.1"/>
</dbReference>
<dbReference type="KEGG" id="fpz:LA55_858"/>
<accession>A0A0B6D567</accession>
<dbReference type="InterPro" id="IPR009899">
    <property type="entry name" value="ArdA"/>
</dbReference>
<gene>
    <name evidence="1" type="ORF">LA55_858</name>
</gene>
<dbReference type="OrthoDB" id="944647at2"/>
<dbReference type="Gene3D" id="3.10.20.480">
    <property type="entry name" value="Antirestriction protein ArdA, domain 1"/>
    <property type="match status" value="1"/>
</dbReference>
<dbReference type="InterPro" id="IPR041893">
    <property type="entry name" value="ArdA_dom3"/>
</dbReference>
<sequence length="169" mass="19534">MTTNYEPQIYIACLASYNNGILYGKWIDANQDVSVLEEEIQEILLDSPMPDAEEWAIHDYEDFDNLGLSEYESLETISQLAQNIEEHGELFIEAYKYTNSIDEAIEMINDRFIGLYDSVEDYAEETTDISSVPEYLRYYIDFKSLARDIELSGDITTFEVDNQVAVFNL</sequence>
<dbReference type="Gene3D" id="1.10.10.1190">
    <property type="entry name" value="Antirestriction protein ArdA, domain 3"/>
    <property type="match status" value="1"/>
</dbReference>
<dbReference type="Proteomes" id="UP000031830">
    <property type="component" value="Chromosome"/>
</dbReference>
<organism evidence="1 2">
    <name type="scientific">Francisella philomiragia</name>
    <dbReference type="NCBI Taxonomy" id="28110"/>
    <lineage>
        <taxon>Bacteria</taxon>
        <taxon>Pseudomonadati</taxon>
        <taxon>Pseudomonadota</taxon>
        <taxon>Gammaproteobacteria</taxon>
        <taxon>Thiotrichales</taxon>
        <taxon>Francisellaceae</taxon>
        <taxon>Francisella</taxon>
    </lineage>
</organism>
<proteinExistence type="predicted"/>
<name>A0A0B6D567_9GAMM</name>
<evidence type="ECO:0000313" key="1">
    <source>
        <dbReference type="EMBL" id="AJI52813.1"/>
    </source>
</evidence>
<evidence type="ECO:0000313" key="2">
    <source>
        <dbReference type="Proteomes" id="UP000031830"/>
    </source>
</evidence>
<dbReference type="Pfam" id="PF07275">
    <property type="entry name" value="ArdA"/>
    <property type="match status" value="1"/>
</dbReference>
<dbReference type="InterPro" id="IPR041895">
    <property type="entry name" value="ArdA_dom1"/>
</dbReference>
<dbReference type="AlphaFoldDB" id="A0A0B6D567"/>
<dbReference type="STRING" id="28110.KU46_1396"/>
<reference evidence="1 2" key="1">
    <citation type="journal article" date="2015" name="Genome Announc.">
        <title>Genome sequencing of 18 francisella strains to aid in assay development and testing.</title>
        <authorList>
            <person name="Johnson S.L."/>
            <person name="Daligault H.E."/>
            <person name="Davenport K.W."/>
            <person name="Coyne S.R."/>
            <person name="Frey K.G."/>
            <person name="Koroleva G.I."/>
            <person name="Broomall S.M."/>
            <person name="Bishop-Lilly K.A."/>
            <person name="Bruce D.C."/>
            <person name="Chertkov O."/>
            <person name="Freitas T."/>
            <person name="Jaissle J."/>
            <person name="Ladner J.T."/>
            <person name="Rosenzweig C.N."/>
            <person name="Gibbons H.S."/>
            <person name="Palacios G.F."/>
            <person name="Redden C.L."/>
            <person name="Xu Y."/>
            <person name="Minogue T.D."/>
            <person name="Chain P.S."/>
        </authorList>
    </citation>
    <scope>NUCLEOTIDE SEQUENCE [LARGE SCALE GENOMIC DNA]</scope>
    <source>
        <strain evidence="1 2">GA01-2794</strain>
    </source>
</reference>
<protein>
    <submittedName>
        <fullName evidence="1">Antirestriction family protein</fullName>
    </submittedName>
</protein>